<organism evidence="3 4">
    <name type="scientific">Enterococcus cecorum</name>
    <dbReference type="NCBI Taxonomy" id="44008"/>
    <lineage>
        <taxon>Bacteria</taxon>
        <taxon>Bacillati</taxon>
        <taxon>Bacillota</taxon>
        <taxon>Bacilli</taxon>
        <taxon>Lactobacillales</taxon>
        <taxon>Enterococcaceae</taxon>
        <taxon>Enterococcus</taxon>
    </lineage>
</organism>
<dbReference type="EMBL" id="JARQBI010000016">
    <property type="protein sequence ID" value="MDT2797077.1"/>
    <property type="molecule type" value="Genomic_DNA"/>
</dbReference>
<feature type="region of interest" description="Disordered" evidence="1">
    <location>
        <begin position="31"/>
        <end position="66"/>
    </location>
</feature>
<feature type="compositionally biased region" description="Acidic residues" evidence="1">
    <location>
        <begin position="44"/>
        <end position="66"/>
    </location>
</feature>
<proteinExistence type="predicted"/>
<gene>
    <name evidence="3" type="ORF">P7H47_07460</name>
</gene>
<reference evidence="3" key="1">
    <citation type="submission" date="2023-03" db="EMBL/GenBank/DDBJ databases">
        <authorList>
            <person name="Shen W."/>
            <person name="Cai J."/>
        </authorList>
    </citation>
    <scope>NUCLEOTIDE SEQUENCE</scope>
    <source>
        <strain evidence="3">B245-2</strain>
    </source>
</reference>
<dbReference type="CDD" id="cd12935">
    <property type="entry name" value="LEM_like"/>
    <property type="match status" value="1"/>
</dbReference>
<feature type="domain" description="HeH/LEM" evidence="2">
    <location>
        <begin position="79"/>
        <end position="110"/>
    </location>
</feature>
<protein>
    <submittedName>
        <fullName evidence="3">HeH/LEM domain-containing protein</fullName>
    </submittedName>
</protein>
<dbReference type="Gene3D" id="1.10.720.30">
    <property type="entry name" value="SAP domain"/>
    <property type="match status" value="1"/>
</dbReference>
<dbReference type="InterPro" id="IPR036361">
    <property type="entry name" value="SAP_dom_sf"/>
</dbReference>
<name>A0AAW8TSM2_9ENTE</name>
<evidence type="ECO:0000313" key="4">
    <source>
        <dbReference type="Proteomes" id="UP001255696"/>
    </source>
</evidence>
<sequence length="112" mass="12393">MRYKDIKTGAIIVTASVLGGDWVADDGVENTIKEPSEIEKEPDVADDGLAENTETEPSEIENEPDVAEEVVDEEENLDELTVPELKARLDEMGVTYPTKAKKQDLIDILSQF</sequence>
<evidence type="ECO:0000259" key="2">
    <source>
        <dbReference type="Pfam" id="PF12949"/>
    </source>
</evidence>
<dbReference type="InterPro" id="IPR025856">
    <property type="entry name" value="HeH/LEM_domain"/>
</dbReference>
<evidence type="ECO:0000256" key="1">
    <source>
        <dbReference type="SAM" id="MobiDB-lite"/>
    </source>
</evidence>
<dbReference type="Pfam" id="PF12949">
    <property type="entry name" value="HeH"/>
    <property type="match status" value="1"/>
</dbReference>
<accession>A0AAW8TSM2</accession>
<dbReference type="AlphaFoldDB" id="A0AAW8TSM2"/>
<feature type="compositionally biased region" description="Basic and acidic residues" evidence="1">
    <location>
        <begin position="31"/>
        <end position="43"/>
    </location>
</feature>
<dbReference type="RefSeq" id="WP_311897767.1">
    <property type="nucleotide sequence ID" value="NZ_JARQBI010000016.1"/>
</dbReference>
<comment type="caution">
    <text evidence="3">The sequence shown here is derived from an EMBL/GenBank/DDBJ whole genome shotgun (WGS) entry which is preliminary data.</text>
</comment>
<dbReference type="Proteomes" id="UP001255696">
    <property type="component" value="Unassembled WGS sequence"/>
</dbReference>
<evidence type="ECO:0000313" key="3">
    <source>
        <dbReference type="EMBL" id="MDT2797077.1"/>
    </source>
</evidence>
<dbReference type="SUPFAM" id="SSF68906">
    <property type="entry name" value="SAP domain"/>
    <property type="match status" value="1"/>
</dbReference>